<comment type="caution">
    <text evidence="12">The sequence shown here is derived from an EMBL/GenBank/DDBJ whole genome shotgun (WGS) entry which is preliminary data.</text>
</comment>
<feature type="region of interest" description="Disordered" evidence="9">
    <location>
        <begin position="1"/>
        <end position="27"/>
    </location>
</feature>
<dbReference type="FunFam" id="1.10.10.10:FF:000214">
    <property type="entry name" value="Methylated-DNA--protein-cysteine methyltransferase"/>
    <property type="match status" value="1"/>
</dbReference>
<dbReference type="InterPro" id="IPR036217">
    <property type="entry name" value="MethylDNA_cys_MeTrfase_DNAb"/>
</dbReference>
<feature type="domain" description="Methylated-DNA-[protein]-cysteine S-methyltransferase DNA binding" evidence="10">
    <location>
        <begin position="102"/>
        <end position="184"/>
    </location>
</feature>
<dbReference type="GO" id="GO:0005737">
    <property type="term" value="C:cytoplasm"/>
    <property type="evidence" value="ECO:0007669"/>
    <property type="project" value="UniProtKB-SubCell"/>
</dbReference>
<dbReference type="InterPro" id="IPR036631">
    <property type="entry name" value="MGMT_N_sf"/>
</dbReference>
<feature type="compositionally biased region" description="Basic and acidic residues" evidence="9">
    <location>
        <begin position="1"/>
        <end position="15"/>
    </location>
</feature>
<proteinExistence type="inferred from homology"/>
<evidence type="ECO:0000256" key="7">
    <source>
        <dbReference type="ARBA" id="ARBA00049348"/>
    </source>
</evidence>
<keyword evidence="5 8" id="KW-0227">DNA damage</keyword>
<keyword evidence="4 8" id="KW-0808">Transferase</keyword>
<dbReference type="EMBL" id="VFRA01000001">
    <property type="protein sequence ID" value="TQO19036.1"/>
    <property type="molecule type" value="Genomic_DNA"/>
</dbReference>
<comment type="catalytic activity">
    <reaction evidence="7 8">
        <text>a 6-O-methyl-2'-deoxyguanosine in DNA + L-cysteinyl-[protein] = S-methyl-L-cysteinyl-[protein] + a 2'-deoxyguanosine in DNA</text>
        <dbReference type="Rhea" id="RHEA:24000"/>
        <dbReference type="Rhea" id="RHEA-COMP:10131"/>
        <dbReference type="Rhea" id="RHEA-COMP:10132"/>
        <dbReference type="Rhea" id="RHEA-COMP:11367"/>
        <dbReference type="Rhea" id="RHEA-COMP:11368"/>
        <dbReference type="ChEBI" id="CHEBI:29950"/>
        <dbReference type="ChEBI" id="CHEBI:82612"/>
        <dbReference type="ChEBI" id="CHEBI:85445"/>
        <dbReference type="ChEBI" id="CHEBI:85448"/>
        <dbReference type="EC" id="2.1.1.63"/>
    </reaction>
</comment>
<evidence type="ECO:0000256" key="6">
    <source>
        <dbReference type="ARBA" id="ARBA00023204"/>
    </source>
</evidence>
<dbReference type="Gene3D" id="1.10.10.10">
    <property type="entry name" value="Winged helix-like DNA-binding domain superfamily/Winged helix DNA-binding domain"/>
    <property type="match status" value="1"/>
</dbReference>
<name>A0A8H2K979_9MICO</name>
<dbReference type="Proteomes" id="UP000316560">
    <property type="component" value="Unassembled WGS sequence"/>
</dbReference>
<dbReference type="Pfam" id="PF02870">
    <property type="entry name" value="Methyltransf_1N"/>
    <property type="match status" value="1"/>
</dbReference>
<protein>
    <recommendedName>
        <fullName evidence="8">Methylated-DNA--protein-cysteine methyltransferase</fullName>
        <ecNumber evidence="8">2.1.1.63</ecNumber>
    </recommendedName>
    <alternativeName>
        <fullName evidence="8">6-O-methylguanine-DNA methyltransferase</fullName>
        <shortName evidence="8">MGMT</shortName>
    </alternativeName>
    <alternativeName>
        <fullName evidence="8">O-6-methylguanine-DNA-alkyltransferase</fullName>
    </alternativeName>
</protein>
<evidence type="ECO:0000256" key="2">
    <source>
        <dbReference type="ARBA" id="ARBA00008711"/>
    </source>
</evidence>
<organism evidence="12 13">
    <name type="scientific">Rhodoglobus vestalii</name>
    <dbReference type="NCBI Taxonomy" id="193384"/>
    <lineage>
        <taxon>Bacteria</taxon>
        <taxon>Bacillati</taxon>
        <taxon>Actinomycetota</taxon>
        <taxon>Actinomycetes</taxon>
        <taxon>Micrococcales</taxon>
        <taxon>Microbacteriaceae</taxon>
        <taxon>Rhodoglobus</taxon>
    </lineage>
</organism>
<evidence type="ECO:0000256" key="1">
    <source>
        <dbReference type="ARBA" id="ARBA00001286"/>
    </source>
</evidence>
<keyword evidence="3 8" id="KW-0489">Methyltransferase</keyword>
<feature type="active site" description="Nucleophile; methyl group acceptor" evidence="8">
    <location>
        <position position="153"/>
    </location>
</feature>
<dbReference type="GO" id="GO:0006307">
    <property type="term" value="P:DNA alkylation repair"/>
    <property type="evidence" value="ECO:0007669"/>
    <property type="project" value="UniProtKB-UniRule"/>
</dbReference>
<gene>
    <name evidence="12" type="ORF">FB472_0568</name>
</gene>
<evidence type="ECO:0000256" key="5">
    <source>
        <dbReference type="ARBA" id="ARBA00022763"/>
    </source>
</evidence>
<dbReference type="PANTHER" id="PTHR10815">
    <property type="entry name" value="METHYLATED-DNA--PROTEIN-CYSTEINE METHYLTRANSFERASE"/>
    <property type="match status" value="1"/>
</dbReference>
<dbReference type="GO" id="GO:0032259">
    <property type="term" value="P:methylation"/>
    <property type="evidence" value="ECO:0007669"/>
    <property type="project" value="UniProtKB-KW"/>
</dbReference>
<sequence>MSENSQREIESRDYARSMQPGTTLHTERPYLLRTPSPLGRIELVSDGEHITGLAIEKSGALPRDNDDERSCAVLDQAVHQLTEYFSGERRAFELPLSTRGTEFQRSVWSELMKLPFGSAVSYADIGRATGRATAGRAVGGAVGANPIPIIIACHRVLASDQRITGYSGGDGIPTKVWLLTHEGIAHR</sequence>
<dbReference type="InterPro" id="IPR014048">
    <property type="entry name" value="MethylDNA_cys_MeTrfase_DNA-bd"/>
</dbReference>
<dbReference type="EC" id="2.1.1.63" evidence="8"/>
<dbReference type="InterPro" id="IPR023546">
    <property type="entry name" value="MGMT"/>
</dbReference>
<comment type="similarity">
    <text evidence="2 8">Belongs to the MGMT family.</text>
</comment>
<evidence type="ECO:0000256" key="4">
    <source>
        <dbReference type="ARBA" id="ARBA00022679"/>
    </source>
</evidence>
<evidence type="ECO:0000313" key="13">
    <source>
        <dbReference type="Proteomes" id="UP000316560"/>
    </source>
</evidence>
<comment type="subcellular location">
    <subcellularLocation>
        <location evidence="8">Cytoplasm</location>
    </subcellularLocation>
</comment>
<dbReference type="Gene3D" id="3.30.160.70">
    <property type="entry name" value="Methylated DNA-protein cysteine methyltransferase domain"/>
    <property type="match status" value="1"/>
</dbReference>
<dbReference type="GO" id="GO:0003908">
    <property type="term" value="F:methylated-DNA-[protein]-cysteine S-methyltransferase activity"/>
    <property type="evidence" value="ECO:0007669"/>
    <property type="project" value="UniProtKB-UniRule"/>
</dbReference>
<evidence type="ECO:0000256" key="8">
    <source>
        <dbReference type="HAMAP-Rule" id="MF_00772"/>
    </source>
</evidence>
<evidence type="ECO:0000256" key="3">
    <source>
        <dbReference type="ARBA" id="ARBA00022603"/>
    </source>
</evidence>
<comment type="function">
    <text evidence="8">Involved in the cellular defense against the biological effects of O6-methylguanine (O6-MeG) and O4-methylthymine (O4-MeT) in DNA. Repairs the methylated nucleobase in DNA by stoichiometrically transferring the methyl group to a cysteine residue in the enzyme. This is a suicide reaction: the enzyme is irreversibly inactivated.</text>
</comment>
<comment type="miscellaneous">
    <text evidence="8">This enzyme catalyzes only one turnover and therefore is not strictly catalytic. According to one definition, an enzyme is a biocatalyst that acts repeatedly and over many reaction cycles.</text>
</comment>
<dbReference type="InterPro" id="IPR008332">
    <property type="entry name" value="MethylG_MeTrfase_N"/>
</dbReference>
<evidence type="ECO:0000313" key="12">
    <source>
        <dbReference type="EMBL" id="TQO19036.1"/>
    </source>
</evidence>
<dbReference type="InterPro" id="IPR036388">
    <property type="entry name" value="WH-like_DNA-bd_sf"/>
</dbReference>
<comment type="catalytic activity">
    <reaction evidence="1 8">
        <text>a 4-O-methyl-thymidine in DNA + L-cysteinyl-[protein] = a thymidine in DNA + S-methyl-L-cysteinyl-[protein]</text>
        <dbReference type="Rhea" id="RHEA:53428"/>
        <dbReference type="Rhea" id="RHEA-COMP:10131"/>
        <dbReference type="Rhea" id="RHEA-COMP:10132"/>
        <dbReference type="Rhea" id="RHEA-COMP:13555"/>
        <dbReference type="Rhea" id="RHEA-COMP:13556"/>
        <dbReference type="ChEBI" id="CHEBI:29950"/>
        <dbReference type="ChEBI" id="CHEBI:82612"/>
        <dbReference type="ChEBI" id="CHEBI:137386"/>
        <dbReference type="ChEBI" id="CHEBI:137387"/>
        <dbReference type="EC" id="2.1.1.63"/>
    </reaction>
</comment>
<dbReference type="AlphaFoldDB" id="A0A8H2K979"/>
<keyword evidence="6 8" id="KW-0234">DNA repair</keyword>
<dbReference type="Pfam" id="PF01035">
    <property type="entry name" value="DNA_binding_1"/>
    <property type="match status" value="1"/>
</dbReference>
<dbReference type="NCBIfam" id="TIGR00589">
    <property type="entry name" value="ogt"/>
    <property type="match status" value="1"/>
</dbReference>
<keyword evidence="13" id="KW-1185">Reference proteome</keyword>
<dbReference type="SUPFAM" id="SSF46767">
    <property type="entry name" value="Methylated DNA-protein cysteine methyltransferase, C-terminal domain"/>
    <property type="match status" value="1"/>
</dbReference>
<evidence type="ECO:0000259" key="11">
    <source>
        <dbReference type="Pfam" id="PF02870"/>
    </source>
</evidence>
<dbReference type="PANTHER" id="PTHR10815:SF5">
    <property type="entry name" value="METHYLATED-DNA--PROTEIN-CYSTEINE METHYLTRANSFERASE"/>
    <property type="match status" value="1"/>
</dbReference>
<accession>A0A8H2K979</accession>
<dbReference type="SUPFAM" id="SSF53155">
    <property type="entry name" value="Methylated DNA-protein cysteine methyltransferase domain"/>
    <property type="match status" value="1"/>
</dbReference>
<dbReference type="CDD" id="cd06445">
    <property type="entry name" value="ATase"/>
    <property type="match status" value="1"/>
</dbReference>
<evidence type="ECO:0000256" key="9">
    <source>
        <dbReference type="SAM" id="MobiDB-lite"/>
    </source>
</evidence>
<feature type="domain" description="Methylguanine DNA methyltransferase ribonuclease-like" evidence="11">
    <location>
        <begin position="35"/>
        <end position="97"/>
    </location>
</feature>
<reference evidence="12 13" key="1">
    <citation type="submission" date="2019-06" db="EMBL/GenBank/DDBJ databases">
        <title>Sequencing the genomes of 1000 actinobacteria strains.</title>
        <authorList>
            <person name="Klenk H.-P."/>
        </authorList>
    </citation>
    <scope>NUCLEOTIDE SEQUENCE [LARGE SCALE GENOMIC DNA]</scope>
    <source>
        <strain evidence="12 13">DSM 21947</strain>
    </source>
</reference>
<evidence type="ECO:0000259" key="10">
    <source>
        <dbReference type="Pfam" id="PF01035"/>
    </source>
</evidence>
<keyword evidence="8" id="KW-0963">Cytoplasm</keyword>
<dbReference type="HAMAP" id="MF_00772">
    <property type="entry name" value="OGT"/>
    <property type="match status" value="1"/>
</dbReference>